<gene>
    <name evidence="2" type="ORF">FGU65_14665</name>
</gene>
<dbReference type="RefSeq" id="WP_301665311.1">
    <property type="nucleotide sequence ID" value="NZ_VCYH01000015.1"/>
</dbReference>
<dbReference type="PANTHER" id="PTHR37507:SF2">
    <property type="entry name" value="SPORULATION PROTEIN YDCC"/>
    <property type="match status" value="1"/>
</dbReference>
<dbReference type="InterPro" id="IPR029046">
    <property type="entry name" value="LolA/LolB/LppX"/>
</dbReference>
<dbReference type="PANTHER" id="PTHR37507">
    <property type="entry name" value="SPORULATION PROTEIN YDCC"/>
    <property type="match status" value="1"/>
</dbReference>
<dbReference type="SUPFAM" id="SSF89392">
    <property type="entry name" value="Prokaryotic lipoproteins and lipoprotein localization factors"/>
    <property type="match status" value="1"/>
</dbReference>
<dbReference type="Proteomes" id="UP001168338">
    <property type="component" value="Unassembled WGS sequence"/>
</dbReference>
<comment type="caution">
    <text evidence="2">The sequence shown here is derived from an EMBL/GenBank/DDBJ whole genome shotgun (WGS) entry which is preliminary data.</text>
</comment>
<evidence type="ECO:0000313" key="2">
    <source>
        <dbReference type="EMBL" id="MDN7026106.1"/>
    </source>
</evidence>
<protein>
    <submittedName>
        <fullName evidence="2">Outer membrane lipoprotein carrier protein LolA</fullName>
    </submittedName>
</protein>
<feature type="region of interest" description="Disordered" evidence="1">
    <location>
        <begin position="1"/>
        <end position="21"/>
    </location>
</feature>
<organism evidence="2 3">
    <name type="scientific">Methanoculleus frigidifontis</name>
    <dbReference type="NCBI Taxonomy" id="2584085"/>
    <lineage>
        <taxon>Archaea</taxon>
        <taxon>Methanobacteriati</taxon>
        <taxon>Methanobacteriota</taxon>
        <taxon>Stenosarchaea group</taxon>
        <taxon>Methanomicrobia</taxon>
        <taxon>Methanomicrobiales</taxon>
        <taxon>Methanomicrobiaceae</taxon>
        <taxon>Methanoculleus</taxon>
    </lineage>
</organism>
<evidence type="ECO:0000313" key="3">
    <source>
        <dbReference type="Proteomes" id="UP001168338"/>
    </source>
</evidence>
<name>A0ABT8MDU6_9EURY</name>
<keyword evidence="2" id="KW-0449">Lipoprotein</keyword>
<accession>A0ABT8MDU6</accession>
<evidence type="ECO:0000256" key="1">
    <source>
        <dbReference type="SAM" id="MobiDB-lite"/>
    </source>
</evidence>
<dbReference type="EMBL" id="VCYH01000015">
    <property type="protein sequence ID" value="MDN7026106.1"/>
    <property type="molecule type" value="Genomic_DNA"/>
</dbReference>
<reference evidence="2" key="1">
    <citation type="submission" date="2019-05" db="EMBL/GenBank/DDBJ databases">
        <title>Methanoculleus sp. FWC-SCC1, a methanogenic archaeon isolated from deep marine cold seep.</title>
        <authorList>
            <person name="Chen Y.-W."/>
            <person name="Chen S.-C."/>
            <person name="Teng N.-H."/>
            <person name="Lai M.-C."/>
        </authorList>
    </citation>
    <scope>NUCLEOTIDE SEQUENCE</scope>
    <source>
        <strain evidence="2">FWC-SCC1</strain>
    </source>
</reference>
<sequence length="259" mass="28159">MSDPQVRRSGQHRRRPGVGARKAAMKPAVLSALLLLLLVVPLAGCMELGNQEMTAGDIRREYLAHQESVREYSATLQMTGPAGVRDGQTVVTAKAPCRYRREHLDEAGLPERIEVCNGSVLWRYTPGTGAVEQVPATGEICTALLHEDYQRVVARVVAENAIAYRGVEGVNGSRAHVVEAAPDNPCRYTGREFALMRAWIDTSTWMVDRVDFADGSGDCLLSAEYANIAVNPGIPDSTFTFVPPEEAGEAPLIPLTFPL</sequence>
<dbReference type="InterPro" id="IPR052944">
    <property type="entry name" value="Sporulation_related"/>
</dbReference>
<keyword evidence="3" id="KW-1185">Reference proteome</keyword>
<proteinExistence type="predicted"/>
<dbReference type="Gene3D" id="2.50.20.10">
    <property type="entry name" value="Lipoprotein localisation LolA/LolB/LppX"/>
    <property type="match status" value="1"/>
</dbReference>